<evidence type="ECO:0008006" key="3">
    <source>
        <dbReference type="Google" id="ProtNLM"/>
    </source>
</evidence>
<accession>A0A8S3R532</accession>
<dbReference type="EMBL" id="CAJPWZ010000873">
    <property type="protein sequence ID" value="CAG2201937.1"/>
    <property type="molecule type" value="Genomic_DNA"/>
</dbReference>
<dbReference type="InterPro" id="IPR015943">
    <property type="entry name" value="WD40/YVTN_repeat-like_dom_sf"/>
</dbReference>
<dbReference type="InterPro" id="IPR047153">
    <property type="entry name" value="TRIM45/56/19-like"/>
</dbReference>
<dbReference type="Proteomes" id="UP000683360">
    <property type="component" value="Unassembled WGS sequence"/>
</dbReference>
<evidence type="ECO:0000313" key="2">
    <source>
        <dbReference type="Proteomes" id="UP000683360"/>
    </source>
</evidence>
<reference evidence="1" key="1">
    <citation type="submission" date="2021-03" db="EMBL/GenBank/DDBJ databases">
        <authorList>
            <person name="Bekaert M."/>
        </authorList>
    </citation>
    <scope>NUCLEOTIDE SEQUENCE</scope>
</reference>
<dbReference type="PANTHER" id="PTHR25462">
    <property type="entry name" value="BONUS, ISOFORM C-RELATED"/>
    <property type="match status" value="1"/>
</dbReference>
<evidence type="ECO:0000313" key="1">
    <source>
        <dbReference type="EMBL" id="CAG2201937.1"/>
    </source>
</evidence>
<dbReference type="SUPFAM" id="SSF101898">
    <property type="entry name" value="NHL repeat"/>
    <property type="match status" value="1"/>
</dbReference>
<proteinExistence type="predicted"/>
<dbReference type="Gene3D" id="2.130.10.10">
    <property type="entry name" value="YVTN repeat-like/Quinoprotein amine dehydrogenase"/>
    <property type="match status" value="1"/>
</dbReference>
<sequence>MILDYYCTDHEIVCCRACISNEHRVCQNVLPLELASKDVKKSALFNDVMEDITHLITTLNALDNNRQSNLQSMEKTKSTITKQIRAVKSKFLKQIDDLERELTISLSSLQRKHEKKINKQKQEISQVLVNVIENKNEMDFLRDHGSKNQLFIFLRQQVTNIHSAEAKIQQIVSDSQEFDITFDEKKDGKLESLGSLLEYVQPCQVQYKPKKFQQAQINAEPLKRILGFEKDTVLKFNTDVVKSLFSVSVTDNNKLLITNIESSDPKLYVYRDCKDYETEITFSSAPHCVAVIPGTDRAVITLSNEKSIQFINTTTMANDKKVNVGFTCYGITAGRDRIYVGGEGGTIKILDYNGKTLKTIQQGVDSIYFMEYNDLHDQLILRCPNNLLCIKIDGSLVYIKNVSAVSGVTLDRQRNVYFGGYGTNNIQRISSDGNHVEELLNKINNIDHPSGICFNNDFTKLFVVNNSYTSVNIYKCK</sequence>
<dbReference type="OrthoDB" id="6123655at2759"/>
<name>A0A8S3R532_MYTED</name>
<organism evidence="1 2">
    <name type="scientific">Mytilus edulis</name>
    <name type="common">Blue mussel</name>
    <dbReference type="NCBI Taxonomy" id="6550"/>
    <lineage>
        <taxon>Eukaryota</taxon>
        <taxon>Metazoa</taxon>
        <taxon>Spiralia</taxon>
        <taxon>Lophotrochozoa</taxon>
        <taxon>Mollusca</taxon>
        <taxon>Bivalvia</taxon>
        <taxon>Autobranchia</taxon>
        <taxon>Pteriomorphia</taxon>
        <taxon>Mytilida</taxon>
        <taxon>Mytiloidea</taxon>
        <taxon>Mytilidae</taxon>
        <taxon>Mytilinae</taxon>
        <taxon>Mytilus</taxon>
    </lineage>
</organism>
<comment type="caution">
    <text evidence="1">The sequence shown here is derived from an EMBL/GenBank/DDBJ whole genome shotgun (WGS) entry which is preliminary data.</text>
</comment>
<gene>
    <name evidence="1" type="ORF">MEDL_16574</name>
</gene>
<dbReference type="PANTHER" id="PTHR25462:SF296">
    <property type="entry name" value="MEIOTIC P26, ISOFORM F"/>
    <property type="match status" value="1"/>
</dbReference>
<dbReference type="AlphaFoldDB" id="A0A8S3R532"/>
<protein>
    <recommendedName>
        <fullName evidence="3">B box-type domain-containing protein</fullName>
    </recommendedName>
</protein>
<keyword evidence="2" id="KW-1185">Reference proteome</keyword>